<protein>
    <submittedName>
        <fullName evidence="7">TetR/AcrR family transcriptional regulator C-terminal domain-containing protein</fullName>
    </submittedName>
</protein>
<feature type="domain" description="HTH tetR-type" evidence="6">
    <location>
        <begin position="2"/>
        <end position="62"/>
    </location>
</feature>
<sequence>MKLTSDAIAHAALHALNEVGLDGLTMRVLAKELGVQAPTLYWHMKNKQELLDAMADLLAAEAAEGLEAPRRDESWQEWLVALAVRNRRTLLRYRDGARVAAGAYSRHPSVVRTIELILRTLQDAGFEPATAARAFPVILHYTIGFTIEEQARAGADYDRNPYAEGLAFDAERFPLTAGVAGDLYNEDTDANFEYGLRIILTGMSGFVVQRLGKAQE</sequence>
<gene>
    <name evidence="7" type="ORF">ACFY35_37625</name>
</gene>
<keyword evidence="2" id="KW-0805">Transcription regulation</keyword>
<dbReference type="Pfam" id="PF02909">
    <property type="entry name" value="TetR_C_1"/>
    <property type="match status" value="1"/>
</dbReference>
<dbReference type="PRINTS" id="PR00400">
    <property type="entry name" value="TETREPRESSOR"/>
</dbReference>
<dbReference type="SUPFAM" id="SSF46689">
    <property type="entry name" value="Homeodomain-like"/>
    <property type="match status" value="1"/>
</dbReference>
<dbReference type="InterPro" id="IPR001647">
    <property type="entry name" value="HTH_TetR"/>
</dbReference>
<dbReference type="InterPro" id="IPR004111">
    <property type="entry name" value="Repressor_TetR_C"/>
</dbReference>
<keyword evidence="3 5" id="KW-0238">DNA-binding</keyword>
<reference evidence="7 8" key="1">
    <citation type="submission" date="2024-10" db="EMBL/GenBank/DDBJ databases">
        <title>The Natural Products Discovery Center: Release of the First 8490 Sequenced Strains for Exploring Actinobacteria Biosynthetic Diversity.</title>
        <authorList>
            <person name="Kalkreuter E."/>
            <person name="Kautsar S.A."/>
            <person name="Yang D."/>
            <person name="Bader C.D."/>
            <person name="Teijaro C.N."/>
            <person name="Fluegel L."/>
            <person name="Davis C.M."/>
            <person name="Simpson J.R."/>
            <person name="Lauterbach L."/>
            <person name="Steele A.D."/>
            <person name="Gui C."/>
            <person name="Meng S."/>
            <person name="Li G."/>
            <person name="Viehrig K."/>
            <person name="Ye F."/>
            <person name="Su P."/>
            <person name="Kiefer A.F."/>
            <person name="Nichols A."/>
            <person name="Cepeda A.J."/>
            <person name="Yan W."/>
            <person name="Fan B."/>
            <person name="Jiang Y."/>
            <person name="Adhikari A."/>
            <person name="Zheng C.-J."/>
            <person name="Schuster L."/>
            <person name="Cowan T.M."/>
            <person name="Smanski M.J."/>
            <person name="Chevrette M.G."/>
            <person name="De Carvalho L.P.S."/>
            <person name="Shen B."/>
        </authorList>
    </citation>
    <scope>NUCLEOTIDE SEQUENCE [LARGE SCALE GENOMIC DNA]</scope>
    <source>
        <strain evidence="7 8">NPDC000087</strain>
    </source>
</reference>
<dbReference type="PRINTS" id="PR00455">
    <property type="entry name" value="HTHTETR"/>
</dbReference>
<evidence type="ECO:0000256" key="2">
    <source>
        <dbReference type="ARBA" id="ARBA00023015"/>
    </source>
</evidence>
<evidence type="ECO:0000256" key="5">
    <source>
        <dbReference type="PROSITE-ProRule" id="PRU00335"/>
    </source>
</evidence>
<dbReference type="PANTHER" id="PTHR30055:SF151">
    <property type="entry name" value="TRANSCRIPTIONAL REGULATORY PROTEIN"/>
    <property type="match status" value="1"/>
</dbReference>
<evidence type="ECO:0000256" key="3">
    <source>
        <dbReference type="ARBA" id="ARBA00023125"/>
    </source>
</evidence>
<evidence type="ECO:0000256" key="4">
    <source>
        <dbReference type="ARBA" id="ARBA00023163"/>
    </source>
</evidence>
<evidence type="ECO:0000259" key="6">
    <source>
        <dbReference type="PROSITE" id="PS50977"/>
    </source>
</evidence>
<dbReference type="Pfam" id="PF00440">
    <property type="entry name" value="TetR_N"/>
    <property type="match status" value="1"/>
</dbReference>
<evidence type="ECO:0000256" key="1">
    <source>
        <dbReference type="ARBA" id="ARBA00022491"/>
    </source>
</evidence>
<dbReference type="InterPro" id="IPR003012">
    <property type="entry name" value="Tet_transcr_reg_TetR"/>
</dbReference>
<keyword evidence="8" id="KW-1185">Reference proteome</keyword>
<feature type="DNA-binding region" description="H-T-H motif" evidence="5">
    <location>
        <begin position="25"/>
        <end position="44"/>
    </location>
</feature>
<proteinExistence type="predicted"/>
<dbReference type="PANTHER" id="PTHR30055">
    <property type="entry name" value="HTH-TYPE TRANSCRIPTIONAL REGULATOR RUTR"/>
    <property type="match status" value="1"/>
</dbReference>
<dbReference type="RefSeq" id="WP_020511086.1">
    <property type="nucleotide sequence ID" value="NZ_JBIAZU010000007.1"/>
</dbReference>
<dbReference type="Gene3D" id="1.10.10.60">
    <property type="entry name" value="Homeodomain-like"/>
    <property type="match status" value="1"/>
</dbReference>
<dbReference type="InterPro" id="IPR036271">
    <property type="entry name" value="Tet_transcr_reg_TetR-rel_C_sf"/>
</dbReference>
<dbReference type="SUPFAM" id="SSF48498">
    <property type="entry name" value="Tetracyclin repressor-like, C-terminal domain"/>
    <property type="match status" value="1"/>
</dbReference>
<evidence type="ECO:0000313" key="8">
    <source>
        <dbReference type="Proteomes" id="UP001602245"/>
    </source>
</evidence>
<dbReference type="EMBL" id="JBIAZU010000007">
    <property type="protein sequence ID" value="MFF5295192.1"/>
    <property type="molecule type" value="Genomic_DNA"/>
</dbReference>
<organism evidence="7 8">
    <name type="scientific">Paractinoplanes globisporus</name>
    <dbReference type="NCBI Taxonomy" id="113565"/>
    <lineage>
        <taxon>Bacteria</taxon>
        <taxon>Bacillati</taxon>
        <taxon>Actinomycetota</taxon>
        <taxon>Actinomycetes</taxon>
        <taxon>Micromonosporales</taxon>
        <taxon>Micromonosporaceae</taxon>
        <taxon>Paractinoplanes</taxon>
    </lineage>
</organism>
<comment type="caution">
    <text evidence="7">The sequence shown here is derived from an EMBL/GenBank/DDBJ whole genome shotgun (WGS) entry which is preliminary data.</text>
</comment>
<dbReference type="Proteomes" id="UP001602245">
    <property type="component" value="Unassembled WGS sequence"/>
</dbReference>
<dbReference type="Gene3D" id="1.10.357.10">
    <property type="entry name" value="Tetracycline Repressor, domain 2"/>
    <property type="match status" value="1"/>
</dbReference>
<name>A0ABW6WPI4_9ACTN</name>
<dbReference type="InterPro" id="IPR050109">
    <property type="entry name" value="HTH-type_TetR-like_transc_reg"/>
</dbReference>
<dbReference type="PROSITE" id="PS50977">
    <property type="entry name" value="HTH_TETR_2"/>
    <property type="match status" value="1"/>
</dbReference>
<keyword evidence="1" id="KW-0678">Repressor</keyword>
<keyword evidence="4" id="KW-0804">Transcription</keyword>
<evidence type="ECO:0000313" key="7">
    <source>
        <dbReference type="EMBL" id="MFF5295192.1"/>
    </source>
</evidence>
<dbReference type="InterPro" id="IPR009057">
    <property type="entry name" value="Homeodomain-like_sf"/>
</dbReference>
<accession>A0ABW6WPI4</accession>